<feature type="domain" description="BAR" evidence="4">
    <location>
        <begin position="24"/>
        <end position="281"/>
    </location>
</feature>
<dbReference type="GO" id="GO:1990528">
    <property type="term" value="C:Rvs161p-Rvs167p complex"/>
    <property type="evidence" value="ECO:0007669"/>
    <property type="project" value="TreeGrafter"/>
</dbReference>
<proteinExistence type="predicted"/>
<dbReference type="SUPFAM" id="SSF50044">
    <property type="entry name" value="SH3-domain"/>
    <property type="match status" value="1"/>
</dbReference>
<keyword evidence="6" id="KW-1185">Reference proteome</keyword>
<dbReference type="PANTHER" id="PTHR47174:SF1">
    <property type="entry name" value="REDUCED VIABILITY UPON STARVATION PROTEIN 167"/>
    <property type="match status" value="1"/>
</dbReference>
<feature type="domain" description="SH3" evidence="3">
    <location>
        <begin position="358"/>
        <end position="416"/>
    </location>
</feature>
<dbReference type="GO" id="GO:0043332">
    <property type="term" value="C:mating projection tip"/>
    <property type="evidence" value="ECO:0007669"/>
    <property type="project" value="TreeGrafter"/>
</dbReference>
<sequence length="416" mass="48468">MGYNYKDVDWVDIKKNVVRAPQILKNKAKVGTTTVDEEFELLSNRFYEIDEDINKLSKSVHKYHSAIISLLEFSSQLGHTMTILLDPTIERKTIDINQLNNGEHTSLKNYENATGASERISKYLESYTSIDHGINDCLNILLESFDSQIKQLTIFLKKVKKYIKERNYSLLDYDKYIDSIENLEDKYNSLTPKQQQQLFTNKRRIEDFKVKYDTLNLNLKKELPYFFALIREAAKPLFTKIYYTQFSIMYQMHISLSNNAPQEYLGNFKDFKKDVILEKQAKSSEILDSLKICNFHDEFLKTITNNLILSDTYPSSSKNYSASTTNLSRESSAKSSSKIFMNSLPHPPPPYTRNEPAMTEDYCIALYDFFKVQDGDLSFKENDKIKILQRNESNGWWKGELNGKIGFFPRNYVSLC</sequence>
<evidence type="ECO:0000313" key="6">
    <source>
        <dbReference type="Proteomes" id="UP000094236"/>
    </source>
</evidence>
<dbReference type="Gene3D" id="2.30.30.40">
    <property type="entry name" value="SH3 Domains"/>
    <property type="match status" value="1"/>
</dbReference>
<dbReference type="Pfam" id="PF03114">
    <property type="entry name" value="BAR"/>
    <property type="match status" value="1"/>
</dbReference>
<dbReference type="Pfam" id="PF00018">
    <property type="entry name" value="SH3_1"/>
    <property type="match status" value="1"/>
</dbReference>
<protein>
    <recommendedName>
        <fullName evidence="7">SH3 domain-containing protein</fullName>
    </recommendedName>
</protein>
<accession>A0A1E4TRZ4</accession>
<dbReference type="InterPro" id="IPR036028">
    <property type="entry name" value="SH3-like_dom_sf"/>
</dbReference>
<keyword evidence="1 2" id="KW-0728">SH3 domain</keyword>
<gene>
    <name evidence="5" type="ORF">PACTADRAFT_4447</name>
</gene>
<name>A0A1E4TRZ4_PACTA</name>
<dbReference type="GO" id="GO:0031097">
    <property type="term" value="C:medial cortex"/>
    <property type="evidence" value="ECO:0007669"/>
    <property type="project" value="TreeGrafter"/>
</dbReference>
<reference evidence="6" key="1">
    <citation type="submission" date="2016-05" db="EMBL/GenBank/DDBJ databases">
        <title>Comparative genomics of biotechnologically important yeasts.</title>
        <authorList>
            <consortium name="DOE Joint Genome Institute"/>
            <person name="Riley R."/>
            <person name="Haridas S."/>
            <person name="Wolfe K.H."/>
            <person name="Lopes M.R."/>
            <person name="Hittinger C.T."/>
            <person name="Goker M."/>
            <person name="Salamov A."/>
            <person name="Wisecaver J."/>
            <person name="Long T.M."/>
            <person name="Aerts A.L."/>
            <person name="Barry K."/>
            <person name="Choi C."/>
            <person name="Clum A."/>
            <person name="Coughlan A.Y."/>
            <person name="Deshpande S."/>
            <person name="Douglass A.P."/>
            <person name="Hanson S.J."/>
            <person name="Klenk H.-P."/>
            <person name="Labutti K."/>
            <person name="Lapidus A."/>
            <person name="Lindquist E."/>
            <person name="Lipzen A."/>
            <person name="Meier-Kolthoff J.P."/>
            <person name="Ohm R.A."/>
            <person name="Otillar R.P."/>
            <person name="Pangilinan J."/>
            <person name="Peng Y."/>
            <person name="Rokas A."/>
            <person name="Rosa C.A."/>
            <person name="Scheuner C."/>
            <person name="Sibirny A.A."/>
            <person name="Slot J.C."/>
            <person name="Stielow J.B."/>
            <person name="Sun H."/>
            <person name="Kurtzman C.P."/>
            <person name="Blackwell M."/>
            <person name="Grigoriev I.V."/>
            <person name="Jeffries T.W."/>
        </authorList>
    </citation>
    <scope>NUCLEOTIDE SEQUENCE [LARGE SCALE GENOMIC DNA]</scope>
    <source>
        <strain evidence="6">NRRL Y-2460</strain>
    </source>
</reference>
<dbReference type="STRING" id="669874.A0A1E4TRZ4"/>
<evidence type="ECO:0000259" key="4">
    <source>
        <dbReference type="PROSITE" id="PS51021"/>
    </source>
</evidence>
<dbReference type="InterPro" id="IPR027267">
    <property type="entry name" value="AH/BAR_dom_sf"/>
</dbReference>
<dbReference type="InterPro" id="IPR001452">
    <property type="entry name" value="SH3_domain"/>
</dbReference>
<dbReference type="AlphaFoldDB" id="A0A1E4TRZ4"/>
<dbReference type="OrthoDB" id="10255128at2759"/>
<evidence type="ECO:0000313" key="5">
    <source>
        <dbReference type="EMBL" id="ODV94507.1"/>
    </source>
</evidence>
<dbReference type="FunFam" id="2.30.30.40:FF:000072">
    <property type="entry name" value="Unconventional Myosin IB"/>
    <property type="match status" value="1"/>
</dbReference>
<organism evidence="5 6">
    <name type="scientific">Pachysolen tannophilus NRRL Y-2460</name>
    <dbReference type="NCBI Taxonomy" id="669874"/>
    <lineage>
        <taxon>Eukaryota</taxon>
        <taxon>Fungi</taxon>
        <taxon>Dikarya</taxon>
        <taxon>Ascomycota</taxon>
        <taxon>Saccharomycotina</taxon>
        <taxon>Pichiomycetes</taxon>
        <taxon>Pachysolenaceae</taxon>
        <taxon>Pachysolen</taxon>
    </lineage>
</organism>
<dbReference type="EMBL" id="KV454016">
    <property type="protein sequence ID" value="ODV94507.1"/>
    <property type="molecule type" value="Genomic_DNA"/>
</dbReference>
<dbReference type="PROSITE" id="PS51021">
    <property type="entry name" value="BAR"/>
    <property type="match status" value="1"/>
</dbReference>
<dbReference type="GO" id="GO:0006897">
    <property type="term" value="P:endocytosis"/>
    <property type="evidence" value="ECO:0007669"/>
    <property type="project" value="InterPro"/>
</dbReference>
<dbReference type="GO" id="GO:0097320">
    <property type="term" value="P:plasma membrane tubulation"/>
    <property type="evidence" value="ECO:0007669"/>
    <property type="project" value="TreeGrafter"/>
</dbReference>
<dbReference type="InterPro" id="IPR004148">
    <property type="entry name" value="BAR_dom"/>
</dbReference>
<dbReference type="GO" id="GO:0030479">
    <property type="term" value="C:actin cortical patch"/>
    <property type="evidence" value="ECO:0007669"/>
    <property type="project" value="TreeGrafter"/>
</dbReference>
<evidence type="ECO:0008006" key="7">
    <source>
        <dbReference type="Google" id="ProtNLM"/>
    </source>
</evidence>
<dbReference type="GO" id="GO:0008289">
    <property type="term" value="F:lipid binding"/>
    <property type="evidence" value="ECO:0007669"/>
    <property type="project" value="TreeGrafter"/>
</dbReference>
<dbReference type="CDD" id="cd00174">
    <property type="entry name" value="SH3"/>
    <property type="match status" value="1"/>
</dbReference>
<dbReference type="InterPro" id="IPR046982">
    <property type="entry name" value="BIN3/RVS161-like"/>
</dbReference>
<evidence type="ECO:0000256" key="2">
    <source>
        <dbReference type="PROSITE-ProRule" id="PRU00192"/>
    </source>
</evidence>
<dbReference type="SMART" id="SM00326">
    <property type="entry name" value="SH3"/>
    <property type="match status" value="1"/>
</dbReference>
<dbReference type="GO" id="GO:0051666">
    <property type="term" value="P:actin cortical patch localization"/>
    <property type="evidence" value="ECO:0007669"/>
    <property type="project" value="InterPro"/>
</dbReference>
<evidence type="ECO:0000259" key="3">
    <source>
        <dbReference type="PROSITE" id="PS50002"/>
    </source>
</evidence>
<dbReference type="PROSITE" id="PS50002">
    <property type="entry name" value="SH3"/>
    <property type="match status" value="1"/>
</dbReference>
<dbReference type="Proteomes" id="UP000094236">
    <property type="component" value="Unassembled WGS sequence"/>
</dbReference>
<dbReference type="SUPFAM" id="SSF103657">
    <property type="entry name" value="BAR/IMD domain-like"/>
    <property type="match status" value="1"/>
</dbReference>
<evidence type="ECO:0000256" key="1">
    <source>
        <dbReference type="ARBA" id="ARBA00022443"/>
    </source>
</evidence>
<dbReference type="Gene3D" id="1.20.1270.60">
    <property type="entry name" value="Arfaptin homology (AH) domain/BAR domain"/>
    <property type="match status" value="1"/>
</dbReference>
<dbReference type="PRINTS" id="PR00452">
    <property type="entry name" value="SH3DOMAIN"/>
</dbReference>
<dbReference type="PANTHER" id="PTHR47174">
    <property type="entry name" value="BRIDGING INTEGRATOR 3"/>
    <property type="match status" value="1"/>
</dbReference>